<evidence type="ECO:0000259" key="2">
    <source>
        <dbReference type="Pfam" id="PF17868"/>
    </source>
</evidence>
<evidence type="ECO:0000313" key="4">
    <source>
        <dbReference type="EMBL" id="NBI07626.1"/>
    </source>
</evidence>
<keyword evidence="1" id="KW-0175">Coiled coil</keyword>
<dbReference type="PANTHER" id="PTHR32204">
    <property type="entry name" value="ATPASE RAVA"/>
    <property type="match status" value="1"/>
</dbReference>
<dbReference type="AlphaFoldDB" id="A0A845R1M4"/>
<name>A0A845R1M4_9CLOT</name>
<keyword evidence="5" id="KW-1185">Reference proteome</keyword>
<evidence type="ECO:0000313" key="5">
    <source>
        <dbReference type="Proteomes" id="UP000467132"/>
    </source>
</evidence>
<proteinExistence type="predicted"/>
<feature type="domain" description="ATPase RavA-like AAA lid" evidence="2">
    <location>
        <begin position="234"/>
        <end position="304"/>
    </location>
</feature>
<dbReference type="Pfam" id="PF20030">
    <property type="entry name" value="bpMoxR"/>
    <property type="match status" value="1"/>
</dbReference>
<feature type="coiled-coil region" evidence="1">
    <location>
        <begin position="346"/>
        <end position="373"/>
    </location>
</feature>
<dbReference type="InterPro" id="IPR045427">
    <property type="entry name" value="MoxR"/>
</dbReference>
<protein>
    <submittedName>
        <fullName evidence="4">MoxR family ATPase</fullName>
    </submittedName>
</protein>
<sequence length="410" mass="47678">MPKVLTKECIGAIDKLNAIGDELKEFIMEREEVINLIKLALVSKRNLFFLGKTGQAKSFIIKEFNKRITGSNYMELLMNKMMDKDEIYGRLDIPELVNGNQKVITTGKLPESDIAFYDEIFKSNDLLLNTLLQSLNYEDVNLEGNTYPARHLSIFSASNEIPNFKNKEEDKILYPLYNRLHLKVVTNYIEKKDNFKKAIKMKRARHGTKPQATIKLNEIKILNEKVWDVEVSEEIDELVWKISKDISNKLNRPVSDRKLIESSIILQGYALLNKRGKVEPRDLKVLEYYLWESPEEIQVIREIIKANSDNPLKEKVMGVKSLVVEQLEDAYSMVDSEDTRAKNKTFSKTEKELLNLHSELESLKDTIKTDEDNRIIDKMLVEFENLYKELNEKFGYTYTSIGEMKERMGI</sequence>
<evidence type="ECO:0000259" key="3">
    <source>
        <dbReference type="Pfam" id="PF20030"/>
    </source>
</evidence>
<organism evidence="4 5">
    <name type="scientific">Senegalia massiliensis</name>
    <dbReference type="NCBI Taxonomy" id="1720316"/>
    <lineage>
        <taxon>Bacteria</taxon>
        <taxon>Bacillati</taxon>
        <taxon>Bacillota</taxon>
        <taxon>Clostridia</taxon>
        <taxon>Eubacteriales</taxon>
        <taxon>Clostridiaceae</taxon>
        <taxon>Senegalia</taxon>
    </lineage>
</organism>
<dbReference type="Pfam" id="PF17868">
    <property type="entry name" value="AAA_lid_8"/>
    <property type="match status" value="1"/>
</dbReference>
<dbReference type="InterPro" id="IPR041538">
    <property type="entry name" value="RavA-like_AAA_lid"/>
</dbReference>
<dbReference type="OrthoDB" id="1814213at2"/>
<dbReference type="PANTHER" id="PTHR32204:SF0">
    <property type="entry name" value="ATPASE RAVA"/>
    <property type="match status" value="1"/>
</dbReference>
<reference evidence="4 5" key="1">
    <citation type="submission" date="2018-08" db="EMBL/GenBank/DDBJ databases">
        <title>Murine metabolic-syndrome-specific gut microbial biobank.</title>
        <authorList>
            <person name="Liu C."/>
        </authorList>
    </citation>
    <scope>NUCLEOTIDE SEQUENCE [LARGE SCALE GENOMIC DNA]</scope>
    <source>
        <strain evidence="4 5">583</strain>
    </source>
</reference>
<feature type="domain" description="MoxR" evidence="3">
    <location>
        <begin position="15"/>
        <end position="222"/>
    </location>
</feature>
<dbReference type="InterPro" id="IPR027417">
    <property type="entry name" value="P-loop_NTPase"/>
</dbReference>
<comment type="caution">
    <text evidence="4">The sequence shown here is derived from an EMBL/GenBank/DDBJ whole genome shotgun (WGS) entry which is preliminary data.</text>
</comment>
<dbReference type="RefSeq" id="WP_160198096.1">
    <property type="nucleotide sequence ID" value="NZ_QXXA01000013.1"/>
</dbReference>
<accession>A0A845R1M4</accession>
<dbReference type="EMBL" id="QXXA01000013">
    <property type="protein sequence ID" value="NBI07626.1"/>
    <property type="molecule type" value="Genomic_DNA"/>
</dbReference>
<dbReference type="Proteomes" id="UP000467132">
    <property type="component" value="Unassembled WGS sequence"/>
</dbReference>
<dbReference type="SUPFAM" id="SSF52540">
    <property type="entry name" value="P-loop containing nucleoside triphosphate hydrolases"/>
    <property type="match status" value="1"/>
</dbReference>
<dbReference type="InterPro" id="IPR050513">
    <property type="entry name" value="RavA_ATPases"/>
</dbReference>
<dbReference type="Gene3D" id="3.40.50.300">
    <property type="entry name" value="P-loop containing nucleotide triphosphate hydrolases"/>
    <property type="match status" value="1"/>
</dbReference>
<gene>
    <name evidence="4" type="ORF">D3Z33_12260</name>
</gene>
<evidence type="ECO:0000256" key="1">
    <source>
        <dbReference type="SAM" id="Coils"/>
    </source>
</evidence>